<reference evidence="1" key="1">
    <citation type="submission" date="2015-11" db="EMBL/GenBank/DDBJ databases">
        <title>De novo transcriptome assembly of four potential Pierce s Disease insect vectors from Arizona vineyards.</title>
        <authorList>
            <person name="Tassone E.E."/>
        </authorList>
    </citation>
    <scope>NUCLEOTIDE SEQUENCE</scope>
</reference>
<organism evidence="1">
    <name type="scientific">Cuerna arida</name>
    <dbReference type="NCBI Taxonomy" id="1464854"/>
    <lineage>
        <taxon>Eukaryota</taxon>
        <taxon>Metazoa</taxon>
        <taxon>Ecdysozoa</taxon>
        <taxon>Arthropoda</taxon>
        <taxon>Hexapoda</taxon>
        <taxon>Insecta</taxon>
        <taxon>Pterygota</taxon>
        <taxon>Neoptera</taxon>
        <taxon>Paraneoptera</taxon>
        <taxon>Hemiptera</taxon>
        <taxon>Auchenorrhyncha</taxon>
        <taxon>Membracoidea</taxon>
        <taxon>Cicadellidae</taxon>
        <taxon>Cicadellinae</taxon>
        <taxon>Proconiini</taxon>
        <taxon>Cuerna</taxon>
    </lineage>
</organism>
<gene>
    <name evidence="1" type="ORF">g.6044</name>
</gene>
<evidence type="ECO:0000313" key="1">
    <source>
        <dbReference type="EMBL" id="JAS62936.1"/>
    </source>
</evidence>
<dbReference type="AlphaFoldDB" id="A0A1B6GKF2"/>
<name>A0A1B6GKF2_9HEMI</name>
<protein>
    <submittedName>
        <fullName evidence="1">Uncharacterized protein</fullName>
    </submittedName>
</protein>
<proteinExistence type="predicted"/>
<sequence length="131" mass="14903">LNFLSELAERNKIDLEEMKGKMLQQMEAFDTLEMQFREQIQKGKANLQDVKVWLERNKVKVAESDVAKAFDRMKQTASTVTYDDLVNGVKELGAKHKANVTSVLNKILDPGFLPLTTNKEENSTKTDVKTN</sequence>
<dbReference type="EMBL" id="GECZ01006833">
    <property type="protein sequence ID" value="JAS62936.1"/>
    <property type="molecule type" value="Transcribed_RNA"/>
</dbReference>
<accession>A0A1B6GKF2</accession>
<feature type="non-terminal residue" evidence="1">
    <location>
        <position position="1"/>
    </location>
</feature>